<evidence type="ECO:0000259" key="5">
    <source>
        <dbReference type="PROSITE" id="PS50893"/>
    </source>
</evidence>
<reference evidence="7" key="1">
    <citation type="journal article" date="2019" name="Int. J. Syst. Evol. Microbiol.">
        <title>The Global Catalogue of Microorganisms (GCM) 10K type strain sequencing project: providing services to taxonomists for standard genome sequencing and annotation.</title>
        <authorList>
            <consortium name="The Broad Institute Genomics Platform"/>
            <consortium name="The Broad Institute Genome Sequencing Center for Infectious Disease"/>
            <person name="Wu L."/>
            <person name="Ma J."/>
        </authorList>
    </citation>
    <scope>NUCLEOTIDE SEQUENCE [LARGE SCALE GENOMIC DNA]</scope>
    <source>
        <strain evidence="7">KACC 12633</strain>
    </source>
</reference>
<organism evidence="6 7">
    <name type="scientific">Kaistia terrae</name>
    <dbReference type="NCBI Taxonomy" id="537017"/>
    <lineage>
        <taxon>Bacteria</taxon>
        <taxon>Pseudomonadati</taxon>
        <taxon>Pseudomonadota</taxon>
        <taxon>Alphaproteobacteria</taxon>
        <taxon>Hyphomicrobiales</taxon>
        <taxon>Kaistiaceae</taxon>
        <taxon>Kaistia</taxon>
    </lineage>
</organism>
<dbReference type="InterPro" id="IPR003593">
    <property type="entry name" value="AAA+_ATPase"/>
</dbReference>
<comment type="similarity">
    <text evidence="1">Belongs to the ABC transporter superfamily.</text>
</comment>
<accession>A0ABW0PRZ7</accession>
<dbReference type="InterPro" id="IPR050319">
    <property type="entry name" value="ABC_transp_ATP-bind"/>
</dbReference>
<dbReference type="PANTHER" id="PTHR43776:SF7">
    <property type="entry name" value="D,D-DIPEPTIDE TRANSPORT ATP-BINDING PROTEIN DDPF-RELATED"/>
    <property type="match status" value="1"/>
</dbReference>
<dbReference type="EMBL" id="JBHSML010000002">
    <property type="protein sequence ID" value="MFC5514482.1"/>
    <property type="molecule type" value="Genomic_DNA"/>
</dbReference>
<dbReference type="CDD" id="cd03257">
    <property type="entry name" value="ABC_NikE_OppD_transporters"/>
    <property type="match status" value="1"/>
</dbReference>
<dbReference type="SUPFAM" id="SSF52540">
    <property type="entry name" value="P-loop containing nucleoside triphosphate hydrolases"/>
    <property type="match status" value="1"/>
</dbReference>
<protein>
    <submittedName>
        <fullName evidence="6">ATP-binding cassette domain-containing protein</fullName>
    </submittedName>
</protein>
<comment type="caution">
    <text evidence="6">The sequence shown here is derived from an EMBL/GenBank/DDBJ whole genome shotgun (WGS) entry which is preliminary data.</text>
</comment>
<evidence type="ECO:0000313" key="7">
    <source>
        <dbReference type="Proteomes" id="UP001596150"/>
    </source>
</evidence>
<keyword evidence="4 6" id="KW-0067">ATP-binding</keyword>
<evidence type="ECO:0000256" key="3">
    <source>
        <dbReference type="ARBA" id="ARBA00022741"/>
    </source>
</evidence>
<dbReference type="Gene3D" id="3.40.50.300">
    <property type="entry name" value="P-loop containing nucleotide triphosphate hydrolases"/>
    <property type="match status" value="1"/>
</dbReference>
<dbReference type="PROSITE" id="PS00211">
    <property type="entry name" value="ABC_TRANSPORTER_1"/>
    <property type="match status" value="1"/>
</dbReference>
<keyword evidence="2" id="KW-0813">Transport</keyword>
<dbReference type="InterPro" id="IPR027417">
    <property type="entry name" value="P-loop_NTPase"/>
</dbReference>
<evidence type="ECO:0000256" key="4">
    <source>
        <dbReference type="ARBA" id="ARBA00022840"/>
    </source>
</evidence>
<dbReference type="SMART" id="SM00382">
    <property type="entry name" value="AAA"/>
    <property type="match status" value="1"/>
</dbReference>
<proteinExistence type="inferred from homology"/>
<dbReference type="Proteomes" id="UP001596150">
    <property type="component" value="Unassembled WGS sequence"/>
</dbReference>
<keyword evidence="7" id="KW-1185">Reference proteome</keyword>
<feature type="domain" description="ABC transporter" evidence="5">
    <location>
        <begin position="6"/>
        <end position="249"/>
    </location>
</feature>
<keyword evidence="3" id="KW-0547">Nucleotide-binding</keyword>
<evidence type="ECO:0000256" key="2">
    <source>
        <dbReference type="ARBA" id="ARBA00022448"/>
    </source>
</evidence>
<dbReference type="RefSeq" id="WP_266342516.1">
    <property type="nucleotide sequence ID" value="NZ_JAPKNH010000002.1"/>
</dbReference>
<dbReference type="InterPro" id="IPR017871">
    <property type="entry name" value="ABC_transporter-like_CS"/>
</dbReference>
<gene>
    <name evidence="6" type="ORF">ACFPP9_01775</name>
</gene>
<evidence type="ECO:0000313" key="6">
    <source>
        <dbReference type="EMBL" id="MFC5514482.1"/>
    </source>
</evidence>
<dbReference type="GO" id="GO:0005524">
    <property type="term" value="F:ATP binding"/>
    <property type="evidence" value="ECO:0007669"/>
    <property type="project" value="UniProtKB-KW"/>
</dbReference>
<name>A0ABW0PRZ7_9HYPH</name>
<dbReference type="InterPro" id="IPR003439">
    <property type="entry name" value="ABC_transporter-like_ATP-bd"/>
</dbReference>
<evidence type="ECO:0000256" key="1">
    <source>
        <dbReference type="ARBA" id="ARBA00005417"/>
    </source>
</evidence>
<dbReference type="Pfam" id="PF00005">
    <property type="entry name" value="ABC_tran"/>
    <property type="match status" value="1"/>
</dbReference>
<dbReference type="PROSITE" id="PS50893">
    <property type="entry name" value="ABC_TRANSPORTER_2"/>
    <property type="match status" value="1"/>
</dbReference>
<dbReference type="PANTHER" id="PTHR43776">
    <property type="entry name" value="TRANSPORT ATP-BINDING PROTEIN"/>
    <property type="match status" value="1"/>
</dbReference>
<sequence>MSLVEVRHVSCLFHRPDGSLLKAIDDVSLDVPRGRTVAVIGESGSGKSTLARLILGIYKTAGGSVRFDGVDIATLDKQAMRKLRARIGVVFQEPFESLNPRMRIGAIIEEPLVVHQKTLSREARRAKVADMLREVDLDPILADRYPGALSGGQQQRIGIARALIGEPSLVVLDEPTSSLDLSVRAQVLVLLARLQKARGLTYLMITHDLASVEYFADEVLVMYRGRIVERGPTAEVLGQPKEAYTQRLLSARLSVEV</sequence>